<name>S9R290_9RHOB</name>
<accession>S9R290</accession>
<dbReference type="EMBL" id="APVH01000005">
    <property type="protein sequence ID" value="EPX86007.1"/>
    <property type="molecule type" value="Genomic_DNA"/>
</dbReference>
<dbReference type="STRING" id="1123237.Salmuc_00823"/>
<feature type="region of interest" description="Disordered" evidence="1">
    <location>
        <begin position="211"/>
        <end position="237"/>
    </location>
</feature>
<comment type="caution">
    <text evidence="2">The sequence shown here is derived from an EMBL/GenBank/DDBJ whole genome shotgun (WGS) entry which is preliminary data.</text>
</comment>
<sequence>MLAFGLSAVEAAASPVAVDFAPPEVSVRDVCVARPTSAELEARWSDWDGALDDRPLSLVRRDLRLLRSSDAERWYDTLERAYETLEAEVESYGPNDHALARIDLLVAAGRYEELRASGLFDRLTTLADGGNRGAMVTAAELIEGGEVVEEDSDRALAYWRRAAYAGHPSALLEMAGRSAEGARIEDWTIAPDIAVTMGFGAIVGDIGRHHLRPGQPHRHTLPQGGRGAAGPGAGPKAGIAWRRSSAALTARGTWPSFTRRPRASAATWR</sequence>
<evidence type="ECO:0000256" key="1">
    <source>
        <dbReference type="SAM" id="MobiDB-lite"/>
    </source>
</evidence>
<evidence type="ECO:0000313" key="2">
    <source>
        <dbReference type="EMBL" id="EPX86007.1"/>
    </source>
</evidence>
<evidence type="ECO:0000313" key="3">
    <source>
        <dbReference type="Proteomes" id="UP000015347"/>
    </source>
</evidence>
<protein>
    <recommendedName>
        <fullName evidence="4">Sel1 repeat family protein</fullName>
    </recommendedName>
</protein>
<organism evidence="2 3">
    <name type="scientific">Salipiger mucosus DSM 16094</name>
    <dbReference type="NCBI Taxonomy" id="1123237"/>
    <lineage>
        <taxon>Bacteria</taxon>
        <taxon>Pseudomonadati</taxon>
        <taxon>Pseudomonadota</taxon>
        <taxon>Alphaproteobacteria</taxon>
        <taxon>Rhodobacterales</taxon>
        <taxon>Roseobacteraceae</taxon>
        <taxon>Salipiger</taxon>
    </lineage>
</organism>
<feature type="compositionally biased region" description="Basic residues" evidence="1">
    <location>
        <begin position="211"/>
        <end position="220"/>
    </location>
</feature>
<dbReference type="HOGENOM" id="CLU_1034028_0_0_5"/>
<reference evidence="3" key="1">
    <citation type="journal article" date="2014" name="Stand. Genomic Sci.">
        <title>Genome sequence of the exopolysaccharide-producing Salipiger mucosus type strain (DSM 16094(T)), a moderately halophilic member of the Roseobacter clade.</title>
        <authorList>
            <person name="Riedel T."/>
            <person name="Spring S."/>
            <person name="Fiebig A."/>
            <person name="Petersen J."/>
            <person name="Kyrpides N.C."/>
            <person name="Goker M."/>
            <person name="Klenk H.P."/>
        </authorList>
    </citation>
    <scope>NUCLEOTIDE SEQUENCE [LARGE SCALE GENOMIC DNA]</scope>
    <source>
        <strain evidence="3">DSM 16094</strain>
    </source>
</reference>
<keyword evidence="3" id="KW-1185">Reference proteome</keyword>
<feature type="compositionally biased region" description="Gly residues" evidence="1">
    <location>
        <begin position="224"/>
        <end position="235"/>
    </location>
</feature>
<dbReference type="Proteomes" id="UP000015347">
    <property type="component" value="Unassembled WGS sequence"/>
</dbReference>
<gene>
    <name evidence="2" type="ORF">Salmuc_00823</name>
</gene>
<dbReference type="Gene3D" id="1.25.40.10">
    <property type="entry name" value="Tetratricopeptide repeat domain"/>
    <property type="match status" value="1"/>
</dbReference>
<dbReference type="InterPro" id="IPR011990">
    <property type="entry name" value="TPR-like_helical_dom_sf"/>
</dbReference>
<proteinExistence type="predicted"/>
<dbReference type="eggNOG" id="COG0790">
    <property type="taxonomic scope" value="Bacteria"/>
</dbReference>
<dbReference type="AlphaFoldDB" id="S9R290"/>
<evidence type="ECO:0008006" key="4">
    <source>
        <dbReference type="Google" id="ProtNLM"/>
    </source>
</evidence>